<keyword evidence="1" id="KW-1133">Transmembrane helix</keyword>
<organism evidence="2 3">
    <name type="scientific">Cricetulus griseus</name>
    <name type="common">Chinese hamster</name>
    <name type="synonym">Cricetulus barabensis griseus</name>
    <dbReference type="NCBI Taxonomy" id="10029"/>
    <lineage>
        <taxon>Eukaryota</taxon>
        <taxon>Metazoa</taxon>
        <taxon>Chordata</taxon>
        <taxon>Craniata</taxon>
        <taxon>Vertebrata</taxon>
        <taxon>Euteleostomi</taxon>
        <taxon>Mammalia</taxon>
        <taxon>Eutheria</taxon>
        <taxon>Euarchontoglires</taxon>
        <taxon>Glires</taxon>
        <taxon>Rodentia</taxon>
        <taxon>Myomorpha</taxon>
        <taxon>Muroidea</taxon>
        <taxon>Cricetidae</taxon>
        <taxon>Cricetinae</taxon>
        <taxon>Cricetulus</taxon>
    </lineage>
</organism>
<name>G3IQA5_CRIGR</name>
<dbReference type="AlphaFoldDB" id="G3IQA5"/>
<sequence>MRTAPVSLLGHFLFLLQKHLSSGLLSSTEQLLFLVPSLILSSLFIHFSLHIFNCLPEVDNTAIIKMQRRK</sequence>
<keyword evidence="1" id="KW-0472">Membrane</keyword>
<dbReference type="EMBL" id="JH047406">
    <property type="protein sequence ID" value="EGV91175.1"/>
    <property type="molecule type" value="Genomic_DNA"/>
</dbReference>
<evidence type="ECO:0000256" key="1">
    <source>
        <dbReference type="SAM" id="Phobius"/>
    </source>
</evidence>
<evidence type="ECO:0000313" key="2">
    <source>
        <dbReference type="EMBL" id="EGV91175.1"/>
    </source>
</evidence>
<dbReference type="InParanoid" id="G3IQA5"/>
<proteinExistence type="predicted"/>
<feature type="transmembrane region" description="Helical" evidence="1">
    <location>
        <begin position="31"/>
        <end position="55"/>
    </location>
</feature>
<evidence type="ECO:0000313" key="3">
    <source>
        <dbReference type="Proteomes" id="UP000001075"/>
    </source>
</evidence>
<reference evidence="3" key="1">
    <citation type="journal article" date="2011" name="Nat. Biotechnol.">
        <title>The genomic sequence of the Chinese hamster ovary (CHO)-K1 cell line.</title>
        <authorList>
            <person name="Xu X."/>
            <person name="Nagarajan H."/>
            <person name="Lewis N.E."/>
            <person name="Pan S."/>
            <person name="Cai Z."/>
            <person name="Liu X."/>
            <person name="Chen W."/>
            <person name="Xie M."/>
            <person name="Wang W."/>
            <person name="Hammond S."/>
            <person name="Andersen M.R."/>
            <person name="Neff N."/>
            <person name="Passarelli B."/>
            <person name="Koh W."/>
            <person name="Fan H.C."/>
            <person name="Wang J."/>
            <person name="Gui Y."/>
            <person name="Lee K.H."/>
            <person name="Betenbaugh M.J."/>
            <person name="Quake S.R."/>
            <person name="Famili I."/>
            <person name="Palsson B.O."/>
            <person name="Wang J."/>
        </authorList>
    </citation>
    <scope>NUCLEOTIDE SEQUENCE [LARGE SCALE GENOMIC DNA]</scope>
    <source>
        <strain evidence="3">CHO K1 cell line</strain>
    </source>
</reference>
<protein>
    <submittedName>
        <fullName evidence="2">Uncharacterized protein</fullName>
    </submittedName>
</protein>
<dbReference type="Proteomes" id="UP000001075">
    <property type="component" value="Unassembled WGS sequence"/>
</dbReference>
<gene>
    <name evidence="2" type="ORF">I79_026209</name>
</gene>
<keyword evidence="1" id="KW-0812">Transmembrane</keyword>
<accession>G3IQA5</accession>